<dbReference type="Proteomes" id="UP000712600">
    <property type="component" value="Unassembled WGS sequence"/>
</dbReference>
<protein>
    <submittedName>
        <fullName evidence="2">Uncharacterized protein</fullName>
    </submittedName>
</protein>
<feature type="region of interest" description="Disordered" evidence="1">
    <location>
        <begin position="101"/>
        <end position="128"/>
    </location>
</feature>
<name>A0A8S9N4I2_BRACR</name>
<dbReference type="AlphaFoldDB" id="A0A8S9N4I2"/>
<feature type="compositionally biased region" description="Basic and acidic residues" evidence="1">
    <location>
        <begin position="103"/>
        <end position="116"/>
    </location>
</feature>
<reference evidence="2" key="1">
    <citation type="submission" date="2019-12" db="EMBL/GenBank/DDBJ databases">
        <title>Genome sequencing and annotation of Brassica cretica.</title>
        <authorList>
            <person name="Studholme D.J."/>
            <person name="Sarris P."/>
        </authorList>
    </citation>
    <scope>NUCLEOTIDE SEQUENCE</scope>
    <source>
        <strain evidence="2">PFS-109/04</strain>
        <tissue evidence="2">Leaf</tissue>
    </source>
</reference>
<organism evidence="2 3">
    <name type="scientific">Brassica cretica</name>
    <name type="common">Mustard</name>
    <dbReference type="NCBI Taxonomy" id="69181"/>
    <lineage>
        <taxon>Eukaryota</taxon>
        <taxon>Viridiplantae</taxon>
        <taxon>Streptophyta</taxon>
        <taxon>Embryophyta</taxon>
        <taxon>Tracheophyta</taxon>
        <taxon>Spermatophyta</taxon>
        <taxon>Magnoliopsida</taxon>
        <taxon>eudicotyledons</taxon>
        <taxon>Gunneridae</taxon>
        <taxon>Pentapetalae</taxon>
        <taxon>rosids</taxon>
        <taxon>malvids</taxon>
        <taxon>Brassicales</taxon>
        <taxon>Brassicaceae</taxon>
        <taxon>Brassiceae</taxon>
        <taxon>Brassica</taxon>
    </lineage>
</organism>
<evidence type="ECO:0000313" key="3">
    <source>
        <dbReference type="Proteomes" id="UP000712600"/>
    </source>
</evidence>
<comment type="caution">
    <text evidence="2">The sequence shown here is derived from an EMBL/GenBank/DDBJ whole genome shotgun (WGS) entry which is preliminary data.</text>
</comment>
<dbReference type="EMBL" id="QGKX02002183">
    <property type="protein sequence ID" value="KAF3488642.1"/>
    <property type="molecule type" value="Genomic_DNA"/>
</dbReference>
<proteinExistence type="predicted"/>
<evidence type="ECO:0000256" key="1">
    <source>
        <dbReference type="SAM" id="MobiDB-lite"/>
    </source>
</evidence>
<accession>A0A8S9N4I2</accession>
<evidence type="ECO:0000313" key="2">
    <source>
        <dbReference type="EMBL" id="KAF3488642.1"/>
    </source>
</evidence>
<gene>
    <name evidence="2" type="ORF">F2Q69_00053083</name>
</gene>
<sequence length="164" mass="18582">MTESVCVGSGSVLAGRPSITGTASDARLCDQNTACHHCIWDHKKFYNYSSIHTIRNSTRGHVIYQPLETSLKSMEVFVCSWSLQSFNTFDLNPQILLSKQKKKENDIKSANREHGTSSDQMSESEQTTKRRTIYLFRTAIDGSQNQTFAATANPKFAYREEEME</sequence>